<dbReference type="PANTHER" id="PTHR48063:SF98">
    <property type="entry name" value="LRR RECEPTOR-LIKE SERINE_THREONINE-PROTEIN KINASE FLS2"/>
    <property type="match status" value="1"/>
</dbReference>
<reference evidence="9" key="1">
    <citation type="journal article" date="2023" name="Plant J.">
        <title>Genome sequences and population genomics provide insights into the demographic history, inbreeding, and mutation load of two 'living fossil' tree species of Dipteronia.</title>
        <authorList>
            <person name="Feng Y."/>
            <person name="Comes H.P."/>
            <person name="Chen J."/>
            <person name="Zhu S."/>
            <person name="Lu R."/>
            <person name="Zhang X."/>
            <person name="Li P."/>
            <person name="Qiu J."/>
            <person name="Olsen K.M."/>
            <person name="Qiu Y."/>
        </authorList>
    </citation>
    <scope>NUCLEOTIDE SEQUENCE</scope>
    <source>
        <strain evidence="9">KIB01</strain>
    </source>
</reference>
<evidence type="ECO:0000256" key="5">
    <source>
        <dbReference type="ARBA" id="ARBA00023136"/>
    </source>
</evidence>
<evidence type="ECO:0000256" key="8">
    <source>
        <dbReference type="SAM" id="Phobius"/>
    </source>
</evidence>
<comment type="caution">
    <text evidence="9">The sequence shown here is derived from an EMBL/GenBank/DDBJ whole genome shotgun (WGS) entry which is preliminary data.</text>
</comment>
<evidence type="ECO:0000313" key="9">
    <source>
        <dbReference type="EMBL" id="KAK2639629.1"/>
    </source>
</evidence>
<dbReference type="Proteomes" id="UP001280121">
    <property type="component" value="Unassembled WGS sequence"/>
</dbReference>
<evidence type="ECO:0000256" key="1">
    <source>
        <dbReference type="ARBA" id="ARBA00004479"/>
    </source>
</evidence>
<evidence type="ECO:0000256" key="6">
    <source>
        <dbReference type="ARBA" id="ARBA00023170"/>
    </source>
</evidence>
<dbReference type="InterPro" id="IPR046956">
    <property type="entry name" value="RLP23-like"/>
</dbReference>
<evidence type="ECO:0000256" key="2">
    <source>
        <dbReference type="ARBA" id="ARBA00022692"/>
    </source>
</evidence>
<name>A0AAD9WQ57_9ROSI</name>
<keyword evidence="4 8" id="KW-1133">Transmembrane helix</keyword>
<dbReference type="GO" id="GO:0016020">
    <property type="term" value="C:membrane"/>
    <property type="evidence" value="ECO:0007669"/>
    <property type="project" value="UniProtKB-SubCell"/>
</dbReference>
<organism evidence="9 10">
    <name type="scientific">Dipteronia dyeriana</name>
    <dbReference type="NCBI Taxonomy" id="168575"/>
    <lineage>
        <taxon>Eukaryota</taxon>
        <taxon>Viridiplantae</taxon>
        <taxon>Streptophyta</taxon>
        <taxon>Embryophyta</taxon>
        <taxon>Tracheophyta</taxon>
        <taxon>Spermatophyta</taxon>
        <taxon>Magnoliopsida</taxon>
        <taxon>eudicotyledons</taxon>
        <taxon>Gunneridae</taxon>
        <taxon>Pentapetalae</taxon>
        <taxon>rosids</taxon>
        <taxon>malvids</taxon>
        <taxon>Sapindales</taxon>
        <taxon>Sapindaceae</taxon>
        <taxon>Hippocastanoideae</taxon>
        <taxon>Acereae</taxon>
        <taxon>Dipteronia</taxon>
    </lineage>
</organism>
<proteinExistence type="predicted"/>
<dbReference type="PANTHER" id="PTHR48063">
    <property type="entry name" value="LRR RECEPTOR-LIKE KINASE"/>
    <property type="match status" value="1"/>
</dbReference>
<keyword evidence="7" id="KW-0325">Glycoprotein</keyword>
<evidence type="ECO:0000256" key="7">
    <source>
        <dbReference type="ARBA" id="ARBA00023180"/>
    </source>
</evidence>
<protein>
    <submittedName>
        <fullName evidence="9">Uncharacterized protein</fullName>
    </submittedName>
</protein>
<evidence type="ECO:0000313" key="10">
    <source>
        <dbReference type="Proteomes" id="UP001280121"/>
    </source>
</evidence>
<dbReference type="AlphaFoldDB" id="A0AAD9WQ57"/>
<dbReference type="Gene3D" id="3.80.10.10">
    <property type="entry name" value="Ribonuclease Inhibitor"/>
    <property type="match status" value="1"/>
</dbReference>
<dbReference type="Pfam" id="PF00560">
    <property type="entry name" value="LRR_1"/>
    <property type="match status" value="2"/>
</dbReference>
<keyword evidence="2 8" id="KW-0812">Transmembrane</keyword>
<dbReference type="InterPro" id="IPR001611">
    <property type="entry name" value="Leu-rich_rpt"/>
</dbReference>
<evidence type="ECO:0000256" key="3">
    <source>
        <dbReference type="ARBA" id="ARBA00022729"/>
    </source>
</evidence>
<dbReference type="EMBL" id="JANJYI010000008">
    <property type="protein sequence ID" value="KAK2639629.1"/>
    <property type="molecule type" value="Genomic_DNA"/>
</dbReference>
<keyword evidence="6" id="KW-0675">Receptor</keyword>
<dbReference type="SUPFAM" id="SSF52058">
    <property type="entry name" value="L domain-like"/>
    <property type="match status" value="1"/>
</dbReference>
<evidence type="ECO:0000256" key="4">
    <source>
        <dbReference type="ARBA" id="ARBA00022989"/>
    </source>
</evidence>
<keyword evidence="5 8" id="KW-0472">Membrane</keyword>
<keyword evidence="3" id="KW-0732">Signal</keyword>
<keyword evidence="10" id="KW-1185">Reference proteome</keyword>
<accession>A0AAD9WQ57</accession>
<feature type="transmembrane region" description="Helical" evidence="8">
    <location>
        <begin position="89"/>
        <end position="112"/>
    </location>
</feature>
<gene>
    <name evidence="9" type="ORF">Ddye_027424</name>
</gene>
<dbReference type="InterPro" id="IPR032675">
    <property type="entry name" value="LRR_dom_sf"/>
</dbReference>
<sequence>MGSLESVDLSSNQLSGEIPTSISSMTLLSHLNLAYNNLTGKIPSSTQLQSFDPSSFTGNELCGPPLLKNCTEIVPTPGSETGNEDEVDWLFYVSIAVGFIVGFWSVIGSLLINRRWRYMYCHFLNRLGDKLARVVRKCC</sequence>
<comment type="subcellular location">
    <subcellularLocation>
        <location evidence="1">Membrane</location>
        <topology evidence="1">Single-pass type I membrane protein</topology>
    </subcellularLocation>
</comment>